<keyword evidence="2" id="KW-0472">Membrane</keyword>
<evidence type="ECO:0000259" key="4">
    <source>
        <dbReference type="Pfam" id="PF16656"/>
    </source>
</evidence>
<reference evidence="6" key="1">
    <citation type="journal article" date="2019" name="Int. J. Syst. Evol. Microbiol.">
        <title>The Global Catalogue of Microorganisms (GCM) 10K type strain sequencing project: providing services to taxonomists for standard genome sequencing and annotation.</title>
        <authorList>
            <consortium name="The Broad Institute Genomics Platform"/>
            <consortium name="The Broad Institute Genome Sequencing Center for Infectious Disease"/>
            <person name="Wu L."/>
            <person name="Ma J."/>
        </authorList>
    </citation>
    <scope>NUCLEOTIDE SEQUENCE [LARGE SCALE GENOMIC DNA]</scope>
    <source>
        <strain evidence="6">KCTC 33849</strain>
    </source>
</reference>
<dbReference type="SUPFAM" id="SSF56300">
    <property type="entry name" value="Metallo-dependent phosphatases"/>
    <property type="match status" value="1"/>
</dbReference>
<feature type="domain" description="Calcineurin-like phosphoesterase" evidence="3">
    <location>
        <begin position="155"/>
        <end position="322"/>
    </location>
</feature>
<proteinExistence type="predicted"/>
<evidence type="ECO:0000256" key="1">
    <source>
        <dbReference type="ARBA" id="ARBA00022729"/>
    </source>
</evidence>
<comment type="caution">
    <text evidence="5">The sequence shown here is derived from an EMBL/GenBank/DDBJ whole genome shotgun (WGS) entry which is preliminary data.</text>
</comment>
<protein>
    <submittedName>
        <fullName evidence="5">Metallophosphoesterase</fullName>
    </submittedName>
</protein>
<dbReference type="RefSeq" id="WP_379261625.1">
    <property type="nucleotide sequence ID" value="NZ_JBHUMJ010000002.1"/>
</dbReference>
<dbReference type="Gene3D" id="3.60.21.10">
    <property type="match status" value="1"/>
</dbReference>
<dbReference type="EMBL" id="JBHUMJ010000002">
    <property type="protein sequence ID" value="MFD2700651.1"/>
    <property type="molecule type" value="Genomic_DNA"/>
</dbReference>
<dbReference type="Gene3D" id="2.60.40.380">
    <property type="entry name" value="Purple acid phosphatase-like, N-terminal"/>
    <property type="match status" value="1"/>
</dbReference>
<dbReference type="InterPro" id="IPR004843">
    <property type="entry name" value="Calcineurin-like_PHP"/>
</dbReference>
<evidence type="ECO:0000313" key="6">
    <source>
        <dbReference type="Proteomes" id="UP001597540"/>
    </source>
</evidence>
<dbReference type="SUPFAM" id="SSF49363">
    <property type="entry name" value="Purple acid phosphatase, N-terminal domain"/>
    <property type="match status" value="1"/>
</dbReference>
<dbReference type="InterPro" id="IPR008963">
    <property type="entry name" value="Purple_acid_Pase-like_N"/>
</dbReference>
<feature type="domain" description="Purple acid phosphatase N-terminal" evidence="4">
    <location>
        <begin position="35"/>
        <end position="131"/>
    </location>
</feature>
<name>A0ABW5SME4_9BACL</name>
<keyword evidence="2" id="KW-1133">Transmembrane helix</keyword>
<sequence>MNTIMWIILIAMAAICGYNILSSILQSRARKTSVQIVTTVHDNPSTSRAFTWHSRNPNSRAQLQITKGSERDFEHSSVAGYEADHSVIRLEGQEIAVHRVVTAGLKPSTMYSYRVRDSNEEDWSEPHTFTTAAEEISEVSFIYVTDSQADKVNEFRLWENTMKQAFARFANPDFVVHAGDLVETAAKKSAWSHFFNASMFWIGKTPIVPVVGNNDIKDIGAARYASYFHLPENGAEALKGTQTNYSFDYGCLHIAVLNTEMCIKQQTKWLEADLSGTHCEWKIVVMHRPIYGGTITKKLVDWSRIIDKYKVDLVLQGHNHVYSRSHPVKNGRVTGDGSDTVRDHEGAIYVVVNASGPKFNKLKEDQFYHKLHFQNNKQIYAGISISGKMLTYQAYDVDGQLLDQFTILH</sequence>
<dbReference type="Pfam" id="PF00149">
    <property type="entry name" value="Metallophos"/>
    <property type="match status" value="1"/>
</dbReference>
<organism evidence="5 6">
    <name type="scientific">Paenibacillus shunpengii</name>
    <dbReference type="NCBI Taxonomy" id="2054424"/>
    <lineage>
        <taxon>Bacteria</taxon>
        <taxon>Bacillati</taxon>
        <taxon>Bacillota</taxon>
        <taxon>Bacilli</taxon>
        <taxon>Bacillales</taxon>
        <taxon>Paenibacillaceae</taxon>
        <taxon>Paenibacillus</taxon>
    </lineage>
</organism>
<accession>A0ABW5SME4</accession>
<dbReference type="InterPro" id="IPR029052">
    <property type="entry name" value="Metallo-depent_PP-like"/>
</dbReference>
<gene>
    <name evidence="5" type="ORF">ACFSVM_09215</name>
</gene>
<feature type="transmembrane region" description="Helical" evidence="2">
    <location>
        <begin position="6"/>
        <end position="25"/>
    </location>
</feature>
<evidence type="ECO:0000256" key="2">
    <source>
        <dbReference type="SAM" id="Phobius"/>
    </source>
</evidence>
<dbReference type="PANTHER" id="PTHR45867:SF3">
    <property type="entry name" value="ACID PHOSPHATASE TYPE 7"/>
    <property type="match status" value="1"/>
</dbReference>
<keyword evidence="2" id="KW-0812">Transmembrane</keyword>
<evidence type="ECO:0000313" key="5">
    <source>
        <dbReference type="EMBL" id="MFD2700651.1"/>
    </source>
</evidence>
<keyword evidence="6" id="KW-1185">Reference proteome</keyword>
<dbReference type="Proteomes" id="UP001597540">
    <property type="component" value="Unassembled WGS sequence"/>
</dbReference>
<dbReference type="PANTHER" id="PTHR45867">
    <property type="entry name" value="PURPLE ACID PHOSPHATASE"/>
    <property type="match status" value="1"/>
</dbReference>
<dbReference type="Pfam" id="PF16656">
    <property type="entry name" value="Pur_ac_phosph_N"/>
    <property type="match status" value="1"/>
</dbReference>
<keyword evidence="1" id="KW-0732">Signal</keyword>
<evidence type="ECO:0000259" key="3">
    <source>
        <dbReference type="Pfam" id="PF00149"/>
    </source>
</evidence>
<dbReference type="InterPro" id="IPR015914">
    <property type="entry name" value="PAPs_N"/>
</dbReference>